<dbReference type="PANTHER" id="PTHR36730">
    <property type="entry name" value="OS03G0210700 PROTEIN"/>
    <property type="match status" value="1"/>
</dbReference>
<sequence>MLQQATLPSRRSCLLQRASCQQRIRPVVRASATGSNHTSAIGQAAAAIAAAVIIASPAAPAFATGLESLDLTEKLQSLNTGVSREFAESEAKKLAAVDDSFEKSDTLKRLLEQSAANKDKNKRAILDKYCYRQAEIGVGDCGGLRFIPGMTESGKQRTPDWLSSLLGVEPAPPAQEGMTLKTLLPGAGGAQ</sequence>
<proteinExistence type="predicted"/>
<dbReference type="PANTHER" id="PTHR36730:SF1">
    <property type="entry name" value="CATHEPSIN PROPEPTIDE INHIBITOR DOMAIN-CONTAINING PROTEIN"/>
    <property type="match status" value="1"/>
</dbReference>
<name>A0A7S0R633_9CHLO</name>
<dbReference type="EMBL" id="HBFB01005241">
    <property type="protein sequence ID" value="CAD8668160.1"/>
    <property type="molecule type" value="Transcribed_RNA"/>
</dbReference>
<dbReference type="AlphaFoldDB" id="A0A7S0R633"/>
<gene>
    <name evidence="1" type="ORF">CLEI1391_LOCUS2918</name>
</gene>
<organism evidence="1">
    <name type="scientific">Chlamydomonas leiostraca</name>
    <dbReference type="NCBI Taxonomy" id="1034604"/>
    <lineage>
        <taxon>Eukaryota</taxon>
        <taxon>Viridiplantae</taxon>
        <taxon>Chlorophyta</taxon>
        <taxon>core chlorophytes</taxon>
        <taxon>Chlorophyceae</taxon>
        <taxon>CS clade</taxon>
        <taxon>Chlamydomonadales</taxon>
        <taxon>Chlamydomonadaceae</taxon>
        <taxon>Chlamydomonas</taxon>
    </lineage>
</organism>
<accession>A0A7S0R633</accession>
<reference evidence="1" key="1">
    <citation type="submission" date="2021-01" db="EMBL/GenBank/DDBJ databases">
        <authorList>
            <person name="Corre E."/>
            <person name="Pelletier E."/>
            <person name="Niang G."/>
            <person name="Scheremetjew M."/>
            <person name="Finn R."/>
            <person name="Kale V."/>
            <person name="Holt S."/>
            <person name="Cochrane G."/>
            <person name="Meng A."/>
            <person name="Brown T."/>
            <person name="Cohen L."/>
        </authorList>
    </citation>
    <scope>NUCLEOTIDE SEQUENCE</scope>
    <source>
        <strain evidence="1">SAG 11-49</strain>
    </source>
</reference>
<protein>
    <submittedName>
        <fullName evidence="1">Uncharacterized protein</fullName>
    </submittedName>
</protein>
<evidence type="ECO:0000313" key="1">
    <source>
        <dbReference type="EMBL" id="CAD8668160.1"/>
    </source>
</evidence>